<dbReference type="InterPro" id="IPR054199">
    <property type="entry name" value="DUF6904"/>
</dbReference>
<dbReference type="EMBL" id="CP016539">
    <property type="protein sequence ID" value="ANU21422.1"/>
    <property type="molecule type" value="Genomic_DNA"/>
</dbReference>
<dbReference type="Pfam" id="PF21845">
    <property type="entry name" value="DUF6904"/>
    <property type="match status" value="1"/>
</dbReference>
<sequence>MSYIFRIVWNFFIPWKATFSKFLKMKPEKRLANINIMAKRLGELDYNYIGAKEAVQNAARELNAHESKIRFKEKYPEDFEW</sequence>
<dbReference type="Proteomes" id="UP000092650">
    <property type="component" value="Chromosome"/>
</dbReference>
<reference evidence="1" key="1">
    <citation type="submission" date="2016-10" db="EMBL/GenBank/DDBJ databases">
        <authorList>
            <person name="See-Too W.S."/>
        </authorList>
    </citation>
    <scope>NUCLEOTIDE SEQUENCE [LARGE SCALE GENOMIC DNA]</scope>
    <source>
        <strain evidence="1">DSM 23997</strain>
    </source>
</reference>
<proteinExistence type="predicted"/>
<keyword evidence="2" id="KW-1185">Reference proteome</keyword>
<accession>A0A1C7EDH5</accession>
<dbReference type="STRING" id="1038856.BBI15_15160"/>
<dbReference type="KEGG" id="ppla:BBI15_15160"/>
<gene>
    <name evidence="1" type="ORF">BBI15_15160</name>
</gene>
<organism evidence="1 2">
    <name type="scientific">Planococcus plakortidis</name>
    <dbReference type="NCBI Taxonomy" id="1038856"/>
    <lineage>
        <taxon>Bacteria</taxon>
        <taxon>Bacillati</taxon>
        <taxon>Bacillota</taxon>
        <taxon>Bacilli</taxon>
        <taxon>Bacillales</taxon>
        <taxon>Caryophanaceae</taxon>
        <taxon>Planococcus</taxon>
    </lineage>
</organism>
<evidence type="ECO:0000313" key="2">
    <source>
        <dbReference type="Proteomes" id="UP000092650"/>
    </source>
</evidence>
<name>A0A1C7EDH5_9BACL</name>
<dbReference type="AlphaFoldDB" id="A0A1C7EDH5"/>
<evidence type="ECO:0000313" key="1">
    <source>
        <dbReference type="EMBL" id="ANU21422.1"/>
    </source>
</evidence>
<protein>
    <submittedName>
        <fullName evidence="1">Uncharacterized protein</fullName>
    </submittedName>
</protein>